<dbReference type="EMBL" id="CP000478">
    <property type="protein sequence ID" value="ABK17199.1"/>
    <property type="molecule type" value="Genomic_DNA"/>
</dbReference>
<organism evidence="2 3">
    <name type="scientific">Syntrophobacter fumaroxidans (strain DSM 10017 / MPOB)</name>
    <dbReference type="NCBI Taxonomy" id="335543"/>
    <lineage>
        <taxon>Bacteria</taxon>
        <taxon>Pseudomonadati</taxon>
        <taxon>Thermodesulfobacteriota</taxon>
        <taxon>Syntrophobacteria</taxon>
        <taxon>Syntrophobacterales</taxon>
        <taxon>Syntrophobacteraceae</taxon>
        <taxon>Syntrophobacter</taxon>
    </lineage>
</organism>
<dbReference type="RefSeq" id="WP_011698370.1">
    <property type="nucleotide sequence ID" value="NC_008554.1"/>
</dbReference>
<sequence length="296" mass="33589" precursor="true">MRWKSCSLVLIAIVSLVFLAAPTPLAAGCRVSWAGVRSSPYGISPFPGPAGWKRAIDAMTGYFPGSRGVAIWLVGEIYFKGENSGMEMGFPNPGGTYDPRIRFSPTDKHERYLKYFDTHGIKVFLQFEPGYAKVADLIAVTHKRYGHHPCIAGFGVDVEWYRSRCDGCANAKVTDARAKAWEQKVKSLSRKYRLFLKHFAKSDLPPTYRGKIIFINDSARFANEREFLDEFREFSETFYPNTVMFQIGYDEDKAWWSRLPKPIPQTLGEDLAAQTRQGNCGIIWVDFTLRDVLPTK</sequence>
<dbReference type="OrthoDB" id="4320050at2"/>
<reference evidence="2 3" key="1">
    <citation type="submission" date="2006-10" db="EMBL/GenBank/DDBJ databases">
        <title>Complete sequence of Syntrophobacter fumaroxidans MPOB.</title>
        <authorList>
            <consortium name="US DOE Joint Genome Institute"/>
            <person name="Copeland A."/>
            <person name="Lucas S."/>
            <person name="Lapidus A."/>
            <person name="Barry K."/>
            <person name="Detter J.C."/>
            <person name="Glavina del Rio T."/>
            <person name="Hammon N."/>
            <person name="Israni S."/>
            <person name="Pitluck S."/>
            <person name="Goltsman E.G."/>
            <person name="Martinez M."/>
            <person name="Schmutz J."/>
            <person name="Larimer F."/>
            <person name="Land M."/>
            <person name="Hauser L."/>
            <person name="Kyrpides N."/>
            <person name="Kim E."/>
            <person name="Boone D.R."/>
            <person name="Brockman F."/>
            <person name="Culley D."/>
            <person name="Ferry J."/>
            <person name="Gunsalus R."/>
            <person name="McInerney M.J."/>
            <person name="Morrison M."/>
            <person name="Plugge C."/>
            <person name="Rohlin L."/>
            <person name="Scholten J."/>
            <person name="Sieber J."/>
            <person name="Stams A.J.M."/>
            <person name="Worm P."/>
            <person name="Henstra A.M."/>
            <person name="Richardson P."/>
        </authorList>
    </citation>
    <scope>NUCLEOTIDE SEQUENCE [LARGE SCALE GENOMIC DNA]</scope>
    <source>
        <strain evidence="3">DSM 10017 / MPOB</strain>
    </source>
</reference>
<dbReference type="InParanoid" id="A0LIE7"/>
<dbReference type="AlphaFoldDB" id="A0LIE7"/>
<dbReference type="HOGENOM" id="CLU_939852_0_0_7"/>
<proteinExistence type="predicted"/>
<protein>
    <recommendedName>
        <fullName evidence="4">Glycoside hydrolase family 42 N-terminal domain-containing protein</fullName>
    </recommendedName>
</protein>
<evidence type="ECO:0000313" key="2">
    <source>
        <dbReference type="EMBL" id="ABK17199.1"/>
    </source>
</evidence>
<dbReference type="Proteomes" id="UP000001784">
    <property type="component" value="Chromosome"/>
</dbReference>
<dbReference type="KEGG" id="sfu:Sfum_1511"/>
<evidence type="ECO:0008006" key="4">
    <source>
        <dbReference type="Google" id="ProtNLM"/>
    </source>
</evidence>
<keyword evidence="1" id="KW-0732">Signal</keyword>
<name>A0LIE7_SYNFM</name>
<evidence type="ECO:0000313" key="3">
    <source>
        <dbReference type="Proteomes" id="UP000001784"/>
    </source>
</evidence>
<feature type="signal peptide" evidence="1">
    <location>
        <begin position="1"/>
        <end position="20"/>
    </location>
</feature>
<gene>
    <name evidence="2" type="ordered locus">Sfum_1511</name>
</gene>
<evidence type="ECO:0000256" key="1">
    <source>
        <dbReference type="SAM" id="SignalP"/>
    </source>
</evidence>
<feature type="chain" id="PRO_5002626265" description="Glycoside hydrolase family 42 N-terminal domain-containing protein" evidence="1">
    <location>
        <begin position="21"/>
        <end position="296"/>
    </location>
</feature>
<accession>A0LIE7</accession>
<dbReference type="PROSITE" id="PS51257">
    <property type="entry name" value="PROKAR_LIPOPROTEIN"/>
    <property type="match status" value="1"/>
</dbReference>
<keyword evidence="3" id="KW-1185">Reference proteome</keyword>